<dbReference type="AlphaFoldDB" id="A0A6H5H2C5"/>
<keyword evidence="2" id="KW-1185">Reference proteome</keyword>
<organism evidence="1 2">
    <name type="scientific">Nesidiocoris tenuis</name>
    <dbReference type="NCBI Taxonomy" id="355587"/>
    <lineage>
        <taxon>Eukaryota</taxon>
        <taxon>Metazoa</taxon>
        <taxon>Ecdysozoa</taxon>
        <taxon>Arthropoda</taxon>
        <taxon>Hexapoda</taxon>
        <taxon>Insecta</taxon>
        <taxon>Pterygota</taxon>
        <taxon>Neoptera</taxon>
        <taxon>Paraneoptera</taxon>
        <taxon>Hemiptera</taxon>
        <taxon>Heteroptera</taxon>
        <taxon>Panheteroptera</taxon>
        <taxon>Cimicomorpha</taxon>
        <taxon>Miridae</taxon>
        <taxon>Dicyphina</taxon>
        <taxon>Nesidiocoris</taxon>
    </lineage>
</organism>
<sequence length="59" mass="6655">MWNSDGVLYYLPAPPVPFNPDKKGIVKYPKNKALYPVPTKQRHPILHQKSLLIVTTGPS</sequence>
<accession>A0A6H5H2C5</accession>
<proteinExistence type="predicted"/>
<feature type="non-terminal residue" evidence="1">
    <location>
        <position position="59"/>
    </location>
</feature>
<dbReference type="Proteomes" id="UP000479000">
    <property type="component" value="Unassembled WGS sequence"/>
</dbReference>
<evidence type="ECO:0000313" key="2">
    <source>
        <dbReference type="Proteomes" id="UP000479000"/>
    </source>
</evidence>
<reference evidence="1 2" key="1">
    <citation type="submission" date="2020-02" db="EMBL/GenBank/DDBJ databases">
        <authorList>
            <person name="Ferguson B K."/>
        </authorList>
    </citation>
    <scope>NUCLEOTIDE SEQUENCE [LARGE SCALE GENOMIC DNA]</scope>
</reference>
<evidence type="ECO:0000313" key="1">
    <source>
        <dbReference type="EMBL" id="CAB0007802.1"/>
    </source>
</evidence>
<protein>
    <submittedName>
        <fullName evidence="1">Uncharacterized protein</fullName>
    </submittedName>
</protein>
<dbReference type="EMBL" id="CADCXU010019557">
    <property type="protein sequence ID" value="CAB0007802.1"/>
    <property type="molecule type" value="Genomic_DNA"/>
</dbReference>
<name>A0A6H5H2C5_9HEMI</name>
<gene>
    <name evidence="1" type="ORF">NTEN_LOCUS13056</name>
</gene>